<protein>
    <submittedName>
        <fullName evidence="2">Membrane protein</fullName>
    </submittedName>
</protein>
<dbReference type="OrthoDB" id="1100174at2"/>
<evidence type="ECO:0000313" key="3">
    <source>
        <dbReference type="Proteomes" id="UP000052946"/>
    </source>
</evidence>
<evidence type="ECO:0000256" key="1">
    <source>
        <dbReference type="SAM" id="Phobius"/>
    </source>
</evidence>
<comment type="caution">
    <text evidence="2">The sequence shown here is derived from an EMBL/GenBank/DDBJ whole genome shotgun (WGS) entry which is preliminary data.</text>
</comment>
<accession>A0A0U9H698</accession>
<reference evidence="2 3" key="2">
    <citation type="journal article" date="2016" name="Genome Announc.">
        <title>Draft Genome Sequence of Oceanobacillus picturae Heshi-B3, Isolated from Fermented Rice Bran in a Traditional Japanese Seafood Dish.</title>
        <authorList>
            <person name="Akuzawa S."/>
            <person name="Nagaoka J."/>
            <person name="Kanekatsu M."/>
            <person name="Kanesaki Y."/>
            <person name="Suzuki T."/>
        </authorList>
    </citation>
    <scope>NUCLEOTIDE SEQUENCE [LARGE SCALE GENOMIC DNA]</scope>
    <source>
        <strain evidence="2 3">Heshi-B3</strain>
    </source>
</reference>
<organism evidence="2 3">
    <name type="scientific">Oceanobacillus picturae</name>
    <dbReference type="NCBI Taxonomy" id="171693"/>
    <lineage>
        <taxon>Bacteria</taxon>
        <taxon>Bacillati</taxon>
        <taxon>Bacillota</taxon>
        <taxon>Bacilli</taxon>
        <taxon>Bacillales</taxon>
        <taxon>Bacillaceae</taxon>
        <taxon>Oceanobacillus</taxon>
    </lineage>
</organism>
<keyword evidence="1" id="KW-0472">Membrane</keyword>
<dbReference type="Pfam" id="PF11188">
    <property type="entry name" value="DUF2975"/>
    <property type="match status" value="1"/>
</dbReference>
<dbReference type="RefSeq" id="WP_058950348.1">
    <property type="nucleotide sequence ID" value="NZ_BBXV01000025.1"/>
</dbReference>
<feature type="transmembrane region" description="Helical" evidence="1">
    <location>
        <begin position="118"/>
        <end position="140"/>
    </location>
</feature>
<keyword evidence="1" id="KW-0812">Transmembrane</keyword>
<keyword evidence="1" id="KW-1133">Transmembrane helix</keyword>
<dbReference type="InterPro" id="IPR021354">
    <property type="entry name" value="DUF2975"/>
</dbReference>
<reference evidence="3" key="1">
    <citation type="submission" date="2015-07" db="EMBL/GenBank/DDBJ databases">
        <title>Draft Genome Sequence of Oceanobacillus picturae Heshi-B3 that Was Isolated from Fermented Rice Bran with Aging Salted Mackerel, Which Was Named Heshiko as Traditional Fermented Seafood in Japan.</title>
        <authorList>
            <person name="Akuzawa S."/>
            <person name="Nakagawa J."/>
            <person name="Kanekatsu T."/>
            <person name="Kanesaki Y."/>
            <person name="Suzuki T."/>
        </authorList>
    </citation>
    <scope>NUCLEOTIDE SEQUENCE [LARGE SCALE GENOMIC DNA]</scope>
    <source>
        <strain evidence="3">Heshi-B3</strain>
    </source>
</reference>
<sequence>MKQGTTLFLKSAIVIIGIIVLALSIFWLPYQANFFAEMYPEFAYLQYPLLVGLLATTLPFFFALYQALKLLQYVDYDKAFSTKTLFSLKNIKYCALVISVLYMVGFISLLSLNAANPGILLIGLVIIFCSAVIAFFAAVLQNLLSRALQLKTENELTV</sequence>
<proteinExistence type="predicted"/>
<gene>
    <name evidence="2" type="ORF">OPHB3_2202</name>
</gene>
<feature type="transmembrane region" description="Helical" evidence="1">
    <location>
        <begin position="93"/>
        <end position="112"/>
    </location>
</feature>
<feature type="transmembrane region" description="Helical" evidence="1">
    <location>
        <begin position="47"/>
        <end position="68"/>
    </location>
</feature>
<dbReference type="EMBL" id="BBXV01000025">
    <property type="protein sequence ID" value="GAQ18263.1"/>
    <property type="molecule type" value="Genomic_DNA"/>
</dbReference>
<dbReference type="AlphaFoldDB" id="A0A0U9H698"/>
<name>A0A0U9H698_9BACI</name>
<dbReference type="Proteomes" id="UP000052946">
    <property type="component" value="Unassembled WGS sequence"/>
</dbReference>
<evidence type="ECO:0000313" key="2">
    <source>
        <dbReference type="EMBL" id="GAQ18263.1"/>
    </source>
</evidence>
<feature type="transmembrane region" description="Helical" evidence="1">
    <location>
        <begin position="7"/>
        <end position="27"/>
    </location>
</feature>